<evidence type="ECO:0000256" key="4">
    <source>
        <dbReference type="ARBA" id="ARBA00023136"/>
    </source>
</evidence>
<dbReference type="InterPro" id="IPR011701">
    <property type="entry name" value="MFS"/>
</dbReference>
<proteinExistence type="predicted"/>
<feature type="transmembrane region" description="Helical" evidence="5">
    <location>
        <begin position="191"/>
        <end position="213"/>
    </location>
</feature>
<feature type="transmembrane region" description="Helical" evidence="5">
    <location>
        <begin position="298"/>
        <end position="319"/>
    </location>
</feature>
<feature type="transmembrane region" description="Helical" evidence="5">
    <location>
        <begin position="260"/>
        <end position="278"/>
    </location>
</feature>
<feature type="transmembrane region" description="Helical" evidence="5">
    <location>
        <begin position="395"/>
        <end position="415"/>
    </location>
</feature>
<dbReference type="InterPro" id="IPR020846">
    <property type="entry name" value="MFS_dom"/>
</dbReference>
<evidence type="ECO:0000313" key="8">
    <source>
        <dbReference type="Proteomes" id="UP001147695"/>
    </source>
</evidence>
<evidence type="ECO:0000256" key="1">
    <source>
        <dbReference type="ARBA" id="ARBA00004141"/>
    </source>
</evidence>
<dbReference type="PANTHER" id="PTHR23502">
    <property type="entry name" value="MAJOR FACILITATOR SUPERFAMILY"/>
    <property type="match status" value="1"/>
</dbReference>
<dbReference type="GO" id="GO:0022857">
    <property type="term" value="F:transmembrane transporter activity"/>
    <property type="evidence" value="ECO:0007669"/>
    <property type="project" value="InterPro"/>
</dbReference>
<gene>
    <name evidence="7" type="ORF">N7452_010139</name>
</gene>
<dbReference type="EMBL" id="JAPZBQ010000005">
    <property type="protein sequence ID" value="KAJ5329749.1"/>
    <property type="molecule type" value="Genomic_DNA"/>
</dbReference>
<organism evidence="7 8">
    <name type="scientific">Penicillium brevicompactum</name>
    <dbReference type="NCBI Taxonomy" id="5074"/>
    <lineage>
        <taxon>Eukaryota</taxon>
        <taxon>Fungi</taxon>
        <taxon>Dikarya</taxon>
        <taxon>Ascomycota</taxon>
        <taxon>Pezizomycotina</taxon>
        <taxon>Eurotiomycetes</taxon>
        <taxon>Eurotiomycetidae</taxon>
        <taxon>Eurotiales</taxon>
        <taxon>Aspergillaceae</taxon>
        <taxon>Penicillium</taxon>
    </lineage>
</organism>
<dbReference type="GO" id="GO:0016020">
    <property type="term" value="C:membrane"/>
    <property type="evidence" value="ECO:0007669"/>
    <property type="project" value="UniProtKB-SubCell"/>
</dbReference>
<dbReference type="AlphaFoldDB" id="A0A9W9UBW3"/>
<feature type="transmembrane region" description="Helical" evidence="5">
    <location>
        <begin position="164"/>
        <end position="185"/>
    </location>
</feature>
<reference evidence="7" key="2">
    <citation type="journal article" date="2023" name="IMA Fungus">
        <title>Comparative genomic study of the Penicillium genus elucidates a diverse pangenome and 15 lateral gene transfer events.</title>
        <authorList>
            <person name="Petersen C."/>
            <person name="Sorensen T."/>
            <person name="Nielsen M.R."/>
            <person name="Sondergaard T.E."/>
            <person name="Sorensen J.L."/>
            <person name="Fitzpatrick D.A."/>
            <person name="Frisvad J.C."/>
            <person name="Nielsen K.L."/>
        </authorList>
    </citation>
    <scope>NUCLEOTIDE SEQUENCE</scope>
    <source>
        <strain evidence="7">IBT 35673</strain>
    </source>
</reference>
<feature type="transmembrane region" description="Helical" evidence="5">
    <location>
        <begin position="365"/>
        <end position="388"/>
    </location>
</feature>
<dbReference type="PANTHER" id="PTHR23502:SF60">
    <property type="entry name" value="MAJOR FACILITATOR SUPERFAMILY (MFS) PROFILE DOMAIN-CONTAINING PROTEIN-RELATED"/>
    <property type="match status" value="1"/>
</dbReference>
<dbReference type="SUPFAM" id="SSF103473">
    <property type="entry name" value="MFS general substrate transporter"/>
    <property type="match status" value="1"/>
</dbReference>
<feature type="transmembrane region" description="Helical" evidence="5">
    <location>
        <begin position="340"/>
        <end position="359"/>
    </location>
</feature>
<evidence type="ECO:0000256" key="3">
    <source>
        <dbReference type="ARBA" id="ARBA00022989"/>
    </source>
</evidence>
<feature type="transmembrane region" description="Helical" evidence="5">
    <location>
        <begin position="435"/>
        <end position="455"/>
    </location>
</feature>
<dbReference type="PROSITE" id="PS50850">
    <property type="entry name" value="MFS"/>
    <property type="match status" value="1"/>
</dbReference>
<feature type="transmembrane region" description="Helical" evidence="5">
    <location>
        <begin position="103"/>
        <end position="124"/>
    </location>
</feature>
<comment type="subcellular location">
    <subcellularLocation>
        <location evidence="1">Membrane</location>
        <topology evidence="1">Multi-pass membrane protein</topology>
    </subcellularLocation>
</comment>
<evidence type="ECO:0000256" key="5">
    <source>
        <dbReference type="SAM" id="Phobius"/>
    </source>
</evidence>
<name>A0A9W9UBW3_PENBR</name>
<keyword evidence="2 5" id="KW-0812">Transmembrane</keyword>
<dbReference type="Proteomes" id="UP001147695">
    <property type="component" value="Unassembled WGS sequence"/>
</dbReference>
<feature type="transmembrane region" description="Helical" evidence="5">
    <location>
        <begin position="77"/>
        <end position="96"/>
    </location>
</feature>
<reference evidence="7" key="1">
    <citation type="submission" date="2022-12" db="EMBL/GenBank/DDBJ databases">
        <authorList>
            <person name="Petersen C."/>
        </authorList>
    </citation>
    <scope>NUCLEOTIDE SEQUENCE</scope>
    <source>
        <strain evidence="7">IBT 35673</strain>
    </source>
</reference>
<protein>
    <recommendedName>
        <fullName evidence="6">Major facilitator superfamily (MFS) profile domain-containing protein</fullName>
    </recommendedName>
</protein>
<feature type="domain" description="Major facilitator superfamily (MFS) profile" evidence="6">
    <location>
        <begin position="35"/>
        <end position="462"/>
    </location>
</feature>
<dbReference type="Gene3D" id="1.20.1250.20">
    <property type="entry name" value="MFS general substrate transporter like domains"/>
    <property type="match status" value="1"/>
</dbReference>
<sequence>MTKQEETPLPGDAGVEAGTEAIDYDDPQNWSKSRKILSVVIFSFLASVSPLASTITAPALPVIGKDLGISSGPVLQFTLSIYALGYAFGPLVLAPMSEVYGRVWVAQLSGLWFLVFNLACAFVHSGGALLALRFLAGLGSSTTLSVGSGVLADCYRPKNMGSAVAIYSLMPVVSPIMGPIIGGFVSQNTSWRWIFVAVSAWDAIIQIVALFFLNETYAPVIRARKLHGTRFAKPAIEGSQFRENLRRAGRSVRLLATKPLIQVLALHLGFLNGVSYIMSSTFPLVWSEVYHWSVEMGSLNYIALGLGAILGAQVCTRVNDRVYAMLSARNNGVGSPDYRLPTMLAGTLIAPCGLLWYGWSAEEKVHWIMPDIGGAIYNAGFMTAYINVRIYVIEFYGASTAASAVAAVSLLQYLFGGLFPLFGSDILHSIGFGRTNSVLAGVSLGLGLLALGTLWKFGPRLREKSKENEKQPTSSSS</sequence>
<keyword evidence="3 5" id="KW-1133">Transmembrane helix</keyword>
<feature type="transmembrane region" description="Helical" evidence="5">
    <location>
        <begin position="130"/>
        <end position="152"/>
    </location>
</feature>
<dbReference type="InterPro" id="IPR036259">
    <property type="entry name" value="MFS_trans_sf"/>
</dbReference>
<evidence type="ECO:0000259" key="6">
    <source>
        <dbReference type="PROSITE" id="PS50850"/>
    </source>
</evidence>
<accession>A0A9W9UBW3</accession>
<evidence type="ECO:0000256" key="2">
    <source>
        <dbReference type="ARBA" id="ARBA00022692"/>
    </source>
</evidence>
<keyword evidence="4 5" id="KW-0472">Membrane</keyword>
<evidence type="ECO:0000313" key="7">
    <source>
        <dbReference type="EMBL" id="KAJ5329749.1"/>
    </source>
</evidence>
<dbReference type="Pfam" id="PF07690">
    <property type="entry name" value="MFS_1"/>
    <property type="match status" value="1"/>
</dbReference>
<feature type="transmembrane region" description="Helical" evidence="5">
    <location>
        <begin position="36"/>
        <end position="57"/>
    </location>
</feature>
<comment type="caution">
    <text evidence="7">The sequence shown here is derived from an EMBL/GenBank/DDBJ whole genome shotgun (WGS) entry which is preliminary data.</text>
</comment>